<keyword evidence="1" id="KW-0472">Membrane</keyword>
<organism evidence="2 3">
    <name type="scientific">Thermostaphylospora chromogena</name>
    <dbReference type="NCBI Taxonomy" id="35622"/>
    <lineage>
        <taxon>Bacteria</taxon>
        <taxon>Bacillati</taxon>
        <taxon>Actinomycetota</taxon>
        <taxon>Actinomycetes</taxon>
        <taxon>Streptosporangiales</taxon>
        <taxon>Thermomonosporaceae</taxon>
        <taxon>Thermostaphylospora</taxon>
    </lineage>
</organism>
<dbReference type="GO" id="GO:0140359">
    <property type="term" value="F:ABC-type transporter activity"/>
    <property type="evidence" value="ECO:0007669"/>
    <property type="project" value="InterPro"/>
</dbReference>
<keyword evidence="1" id="KW-1133">Transmembrane helix</keyword>
<dbReference type="AlphaFoldDB" id="A0A1H1HTK3"/>
<dbReference type="STRING" id="35622.SAMN04489764_4800"/>
<sequence>MSLAAVLRSEWTKIRSLRSTLWALLPAFGVGVGLAALAATSLRGRQPGGTPADPLFTAFYGLTLAQLGVVVFAVLVVGAEYGTGTIRASLLATPRRGLFYAGKVLAGTLTAAVVALVTVPAAFFTSQALLGPQGVGVEAEGAVEAMLGAFLHLTLMCAFTMGVATMLRSTVRSLGILLPVFFLGAQGLANVPALKPVAQYLPDQTAWVIMHLTGPPGDSRFARDYGAWGGVGLLVLWTAAALIGGYLVLRRNDA</sequence>
<feature type="transmembrane region" description="Helical" evidence="1">
    <location>
        <begin position="59"/>
        <end position="83"/>
    </location>
</feature>
<keyword evidence="3" id="KW-1185">Reference proteome</keyword>
<feature type="transmembrane region" description="Helical" evidence="1">
    <location>
        <begin position="174"/>
        <end position="194"/>
    </location>
</feature>
<feature type="transmembrane region" description="Helical" evidence="1">
    <location>
        <begin position="225"/>
        <end position="249"/>
    </location>
</feature>
<proteinExistence type="predicted"/>
<feature type="transmembrane region" description="Helical" evidence="1">
    <location>
        <begin position="104"/>
        <end position="125"/>
    </location>
</feature>
<gene>
    <name evidence="2" type="ORF">SAMN04489764_4800</name>
</gene>
<dbReference type="GO" id="GO:0005886">
    <property type="term" value="C:plasma membrane"/>
    <property type="evidence" value="ECO:0007669"/>
    <property type="project" value="UniProtKB-SubCell"/>
</dbReference>
<reference evidence="2 3" key="1">
    <citation type="submission" date="2016-10" db="EMBL/GenBank/DDBJ databases">
        <authorList>
            <person name="de Groot N.N."/>
        </authorList>
    </citation>
    <scope>NUCLEOTIDE SEQUENCE [LARGE SCALE GENOMIC DNA]</scope>
    <source>
        <strain evidence="2 3">DSM 43794</strain>
    </source>
</reference>
<keyword evidence="1" id="KW-0812">Transmembrane</keyword>
<evidence type="ECO:0000313" key="3">
    <source>
        <dbReference type="Proteomes" id="UP000217103"/>
    </source>
</evidence>
<dbReference type="RefSeq" id="WP_093262139.1">
    <property type="nucleotide sequence ID" value="NZ_FNKK01000002.1"/>
</dbReference>
<evidence type="ECO:0000256" key="1">
    <source>
        <dbReference type="SAM" id="Phobius"/>
    </source>
</evidence>
<evidence type="ECO:0000313" key="2">
    <source>
        <dbReference type="EMBL" id="SDR28669.1"/>
    </source>
</evidence>
<dbReference type="OrthoDB" id="3297477at2"/>
<dbReference type="EMBL" id="FNKK01000002">
    <property type="protein sequence ID" value="SDR28669.1"/>
    <property type="molecule type" value="Genomic_DNA"/>
</dbReference>
<feature type="transmembrane region" description="Helical" evidence="1">
    <location>
        <begin position="145"/>
        <end position="167"/>
    </location>
</feature>
<dbReference type="Proteomes" id="UP000217103">
    <property type="component" value="Unassembled WGS sequence"/>
</dbReference>
<feature type="transmembrane region" description="Helical" evidence="1">
    <location>
        <begin position="21"/>
        <end position="39"/>
    </location>
</feature>
<protein>
    <submittedName>
        <fullName evidence="2">ABC-type transport system involved in multi-copper enzyme maturation, permease component</fullName>
    </submittedName>
</protein>
<accession>A0A1H1HTK3</accession>
<name>A0A1H1HTK3_9ACTN</name>